<dbReference type="AlphaFoldDB" id="A0AAD9PCU5"/>
<organism evidence="2 3">
    <name type="scientific">Ridgeia piscesae</name>
    <name type="common">Tubeworm</name>
    <dbReference type="NCBI Taxonomy" id="27915"/>
    <lineage>
        <taxon>Eukaryota</taxon>
        <taxon>Metazoa</taxon>
        <taxon>Spiralia</taxon>
        <taxon>Lophotrochozoa</taxon>
        <taxon>Annelida</taxon>
        <taxon>Polychaeta</taxon>
        <taxon>Sedentaria</taxon>
        <taxon>Canalipalpata</taxon>
        <taxon>Sabellida</taxon>
        <taxon>Siboglinidae</taxon>
        <taxon>Ridgeia</taxon>
    </lineage>
</organism>
<dbReference type="Proteomes" id="UP001209878">
    <property type="component" value="Unassembled WGS sequence"/>
</dbReference>
<dbReference type="EMBL" id="JAODUO010000032">
    <property type="protein sequence ID" value="KAK2192378.1"/>
    <property type="molecule type" value="Genomic_DNA"/>
</dbReference>
<name>A0AAD9PCU5_RIDPI</name>
<comment type="caution">
    <text evidence="2">The sequence shown here is derived from an EMBL/GenBank/DDBJ whole genome shotgun (WGS) entry which is preliminary data.</text>
</comment>
<gene>
    <name evidence="2" type="ORF">NP493_32g09012</name>
</gene>
<evidence type="ECO:0000313" key="2">
    <source>
        <dbReference type="EMBL" id="KAK2192378.1"/>
    </source>
</evidence>
<feature type="region of interest" description="Disordered" evidence="1">
    <location>
        <begin position="1"/>
        <end position="33"/>
    </location>
</feature>
<sequence>MAHQYMSSTPKSRTSETTSCLGQRYRTREKNKEKEIQTRITAGWTAFAKHHDIFKGNIGICLKRQMYNLCLYPAMIY</sequence>
<feature type="compositionally biased region" description="Polar residues" evidence="1">
    <location>
        <begin position="1"/>
        <end position="21"/>
    </location>
</feature>
<proteinExistence type="predicted"/>
<evidence type="ECO:0000256" key="1">
    <source>
        <dbReference type="SAM" id="MobiDB-lite"/>
    </source>
</evidence>
<evidence type="ECO:0000313" key="3">
    <source>
        <dbReference type="Proteomes" id="UP001209878"/>
    </source>
</evidence>
<accession>A0AAD9PCU5</accession>
<keyword evidence="3" id="KW-1185">Reference proteome</keyword>
<reference evidence="2" key="1">
    <citation type="journal article" date="2023" name="Mol. Biol. Evol.">
        <title>Third-Generation Sequencing Reveals the Adaptive Role of the Epigenome in Three Deep-Sea Polychaetes.</title>
        <authorList>
            <person name="Perez M."/>
            <person name="Aroh O."/>
            <person name="Sun Y."/>
            <person name="Lan Y."/>
            <person name="Juniper S.K."/>
            <person name="Young C.R."/>
            <person name="Angers B."/>
            <person name="Qian P.Y."/>
        </authorList>
    </citation>
    <scope>NUCLEOTIDE SEQUENCE</scope>
    <source>
        <strain evidence="2">R07B-5</strain>
    </source>
</reference>
<protein>
    <submittedName>
        <fullName evidence="2">Uncharacterized protein</fullName>
    </submittedName>
</protein>